<evidence type="ECO:0000256" key="1">
    <source>
        <dbReference type="SAM" id="MobiDB-lite"/>
    </source>
</evidence>
<keyword evidence="3" id="KW-1185">Reference proteome</keyword>
<dbReference type="Proteomes" id="UP001221898">
    <property type="component" value="Unassembled WGS sequence"/>
</dbReference>
<dbReference type="AlphaFoldDB" id="A0AAD7WS65"/>
<accession>A0AAD7WS65</accession>
<evidence type="ECO:0000313" key="2">
    <source>
        <dbReference type="EMBL" id="KAJ8407292.1"/>
    </source>
</evidence>
<proteinExistence type="predicted"/>
<organism evidence="2 3">
    <name type="scientific">Aldrovandia affinis</name>
    <dbReference type="NCBI Taxonomy" id="143900"/>
    <lineage>
        <taxon>Eukaryota</taxon>
        <taxon>Metazoa</taxon>
        <taxon>Chordata</taxon>
        <taxon>Craniata</taxon>
        <taxon>Vertebrata</taxon>
        <taxon>Euteleostomi</taxon>
        <taxon>Actinopterygii</taxon>
        <taxon>Neopterygii</taxon>
        <taxon>Teleostei</taxon>
        <taxon>Notacanthiformes</taxon>
        <taxon>Halosauridae</taxon>
        <taxon>Aldrovandia</taxon>
    </lineage>
</organism>
<name>A0AAD7WS65_9TELE</name>
<comment type="caution">
    <text evidence="2">The sequence shown here is derived from an EMBL/GenBank/DDBJ whole genome shotgun (WGS) entry which is preliminary data.</text>
</comment>
<feature type="region of interest" description="Disordered" evidence="1">
    <location>
        <begin position="79"/>
        <end position="114"/>
    </location>
</feature>
<sequence>MRLFRAASHKVFAAGGRSFALIDGARLRRILQDEQPGRGPRAYPAFFTKRPGLLCSALLCSGPATKPDETNDTCGSDLLCPDSSSTPPPRPPALLCPTSPSQPVTREIGVAAGG</sequence>
<gene>
    <name evidence="2" type="ORF">AAFF_G00278660</name>
</gene>
<evidence type="ECO:0000313" key="3">
    <source>
        <dbReference type="Proteomes" id="UP001221898"/>
    </source>
</evidence>
<reference evidence="2" key="1">
    <citation type="journal article" date="2023" name="Science">
        <title>Genome structures resolve the early diversification of teleost fishes.</title>
        <authorList>
            <person name="Parey E."/>
            <person name="Louis A."/>
            <person name="Montfort J."/>
            <person name="Bouchez O."/>
            <person name="Roques C."/>
            <person name="Iampietro C."/>
            <person name="Lluch J."/>
            <person name="Castinel A."/>
            <person name="Donnadieu C."/>
            <person name="Desvignes T."/>
            <person name="Floi Bucao C."/>
            <person name="Jouanno E."/>
            <person name="Wen M."/>
            <person name="Mejri S."/>
            <person name="Dirks R."/>
            <person name="Jansen H."/>
            <person name="Henkel C."/>
            <person name="Chen W.J."/>
            <person name="Zahm M."/>
            <person name="Cabau C."/>
            <person name="Klopp C."/>
            <person name="Thompson A.W."/>
            <person name="Robinson-Rechavi M."/>
            <person name="Braasch I."/>
            <person name="Lecointre G."/>
            <person name="Bobe J."/>
            <person name="Postlethwait J.H."/>
            <person name="Berthelot C."/>
            <person name="Roest Crollius H."/>
            <person name="Guiguen Y."/>
        </authorList>
    </citation>
    <scope>NUCLEOTIDE SEQUENCE</scope>
    <source>
        <strain evidence="2">NC1722</strain>
    </source>
</reference>
<dbReference type="EMBL" id="JAINUG010000039">
    <property type="protein sequence ID" value="KAJ8407292.1"/>
    <property type="molecule type" value="Genomic_DNA"/>
</dbReference>
<protein>
    <submittedName>
        <fullName evidence="2">Uncharacterized protein</fullName>
    </submittedName>
</protein>